<proteinExistence type="predicted"/>
<comment type="caution">
    <text evidence="1">The sequence shown here is derived from an EMBL/GenBank/DDBJ whole genome shotgun (WGS) entry which is preliminary data.</text>
</comment>
<organism evidence="1">
    <name type="scientific">marine sediment metagenome</name>
    <dbReference type="NCBI Taxonomy" id="412755"/>
    <lineage>
        <taxon>unclassified sequences</taxon>
        <taxon>metagenomes</taxon>
        <taxon>ecological metagenomes</taxon>
    </lineage>
</organism>
<gene>
    <name evidence="1" type="ORF">S03H2_24426</name>
</gene>
<evidence type="ECO:0000313" key="1">
    <source>
        <dbReference type="EMBL" id="GAH38338.1"/>
    </source>
</evidence>
<dbReference type="AlphaFoldDB" id="X1GZ81"/>
<dbReference type="EMBL" id="BARU01013568">
    <property type="protein sequence ID" value="GAH38338.1"/>
    <property type="molecule type" value="Genomic_DNA"/>
</dbReference>
<reference evidence="1" key="1">
    <citation type="journal article" date="2014" name="Front. Microbiol.">
        <title>High frequency of phylogenetically diverse reductive dehalogenase-homologous genes in deep subseafloor sedimentary metagenomes.</title>
        <authorList>
            <person name="Kawai M."/>
            <person name="Futagami T."/>
            <person name="Toyoda A."/>
            <person name="Takaki Y."/>
            <person name="Nishi S."/>
            <person name="Hori S."/>
            <person name="Arai W."/>
            <person name="Tsubouchi T."/>
            <person name="Morono Y."/>
            <person name="Uchiyama I."/>
            <person name="Ito T."/>
            <person name="Fujiyama A."/>
            <person name="Inagaki F."/>
            <person name="Takami H."/>
        </authorList>
    </citation>
    <scope>NUCLEOTIDE SEQUENCE</scope>
    <source>
        <strain evidence="1">Expedition CK06-06</strain>
    </source>
</reference>
<feature type="non-terminal residue" evidence="1">
    <location>
        <position position="1"/>
    </location>
</feature>
<protein>
    <submittedName>
        <fullName evidence="1">Uncharacterized protein</fullName>
    </submittedName>
</protein>
<accession>X1GZ81</accession>
<name>X1GZ81_9ZZZZ</name>
<sequence>YVNWHYSGIATVTKGFNYLKTAYVDISDTAPNLVTGDFTIDGADHLLDLSAHLPVGATAVNLKCRGRTTDIAGIAYFRHPDAPNIGSCRLRTQVANHFIANSFVCGLDSGRNIEYKIAGANWDDLTLKISGYWR</sequence>